<dbReference type="AlphaFoldDB" id="A0AAD1YCV0"/>
<proteinExistence type="predicted"/>
<dbReference type="EMBL" id="CAMTCP010000066">
    <property type="protein sequence ID" value="CAI3545434.1"/>
    <property type="molecule type" value="Genomic_DNA"/>
</dbReference>
<dbReference type="Proteomes" id="UP001189143">
    <property type="component" value="Unassembled WGS sequence"/>
</dbReference>
<accession>A0AAD1YCV0</accession>
<gene>
    <name evidence="1" type="ORF">CNEO2_150008</name>
</gene>
<name>A0AAD1YCV0_9CLOT</name>
<organism evidence="1 2">
    <name type="scientific">Clostridium neonatale</name>
    <dbReference type="NCBI Taxonomy" id="137838"/>
    <lineage>
        <taxon>Bacteria</taxon>
        <taxon>Bacillati</taxon>
        <taxon>Bacillota</taxon>
        <taxon>Clostridia</taxon>
        <taxon>Eubacteriales</taxon>
        <taxon>Clostridiaceae</taxon>
        <taxon>Clostridium</taxon>
    </lineage>
</organism>
<evidence type="ECO:0000313" key="2">
    <source>
        <dbReference type="Proteomes" id="UP001189143"/>
    </source>
</evidence>
<reference evidence="1" key="1">
    <citation type="submission" date="2022-10" db="EMBL/GenBank/DDBJ databases">
        <authorList>
            <person name="Aires J."/>
            <person name="Mesa V."/>
        </authorList>
    </citation>
    <scope>NUCLEOTIDE SEQUENCE</scope>
    <source>
        <strain evidence="1">Clostridium neonatale JD116</strain>
    </source>
</reference>
<dbReference type="RefSeq" id="WP_317049129.1">
    <property type="nucleotide sequence ID" value="NZ_CAMRXC010000033.1"/>
</dbReference>
<sequence>MVIKKNKKLIKRFTYKDKIISKYEDAFGISEMIDYGFNVVCIVRDKKY</sequence>
<protein>
    <submittedName>
        <fullName evidence="1">Uncharacterized protein</fullName>
    </submittedName>
</protein>
<comment type="caution">
    <text evidence="1">The sequence shown here is derived from an EMBL/GenBank/DDBJ whole genome shotgun (WGS) entry which is preliminary data.</text>
</comment>
<evidence type="ECO:0000313" key="1">
    <source>
        <dbReference type="EMBL" id="CAI3545434.1"/>
    </source>
</evidence>